<sequence>MKPTNKDAPHKAQGPQMNHTPTSVDFHLPTTPANPQIKTHNPTEETHENGNTCSKPPTHIATTPRCKTKRVVQMSTTHPQKIQIKPHEMMTHPNRHPPVHKTEYKACDWGAKSVPSLYENPPDNHMGKPPVHAATQAQGACPPKQQLMNTCTTHLPKQVPSPHENPPDKHMEGPPPDTGIDEITYHTPTAAGALSQHENPHTKKGCAQPPATHNPIQEPVTMVQKMSTTHPLQWVCGNFKFVIWTQHPQPHQTNMEE</sequence>
<evidence type="ECO:0000313" key="3">
    <source>
        <dbReference type="Proteomes" id="UP000886523"/>
    </source>
</evidence>
<dbReference type="AlphaFoldDB" id="A0A9P6DW53"/>
<proteinExistence type="predicted"/>
<name>A0A9P6DW53_9AGAM</name>
<comment type="caution">
    <text evidence="2">The sequence shown here is derived from an EMBL/GenBank/DDBJ whole genome shotgun (WGS) entry which is preliminary data.</text>
</comment>
<dbReference type="Proteomes" id="UP000886523">
    <property type="component" value="Unassembled WGS sequence"/>
</dbReference>
<feature type="region of interest" description="Disordered" evidence="1">
    <location>
        <begin position="194"/>
        <end position="215"/>
    </location>
</feature>
<feature type="region of interest" description="Disordered" evidence="1">
    <location>
        <begin position="1"/>
        <end position="62"/>
    </location>
</feature>
<evidence type="ECO:0000313" key="2">
    <source>
        <dbReference type="EMBL" id="KAF9513353.1"/>
    </source>
</evidence>
<organism evidence="2 3">
    <name type="scientific">Hydnum rufescens UP504</name>
    <dbReference type="NCBI Taxonomy" id="1448309"/>
    <lineage>
        <taxon>Eukaryota</taxon>
        <taxon>Fungi</taxon>
        <taxon>Dikarya</taxon>
        <taxon>Basidiomycota</taxon>
        <taxon>Agaricomycotina</taxon>
        <taxon>Agaricomycetes</taxon>
        <taxon>Cantharellales</taxon>
        <taxon>Hydnaceae</taxon>
        <taxon>Hydnum</taxon>
    </lineage>
</organism>
<dbReference type="EMBL" id="MU128974">
    <property type="protein sequence ID" value="KAF9513353.1"/>
    <property type="molecule type" value="Genomic_DNA"/>
</dbReference>
<feature type="compositionally biased region" description="Polar residues" evidence="1">
    <location>
        <begin position="31"/>
        <end position="40"/>
    </location>
</feature>
<gene>
    <name evidence="2" type="ORF">BS47DRAFT_1362544</name>
</gene>
<protein>
    <submittedName>
        <fullName evidence="2">Uncharacterized protein</fullName>
    </submittedName>
</protein>
<reference evidence="2" key="1">
    <citation type="journal article" date="2020" name="Nat. Commun.">
        <title>Large-scale genome sequencing of mycorrhizal fungi provides insights into the early evolution of symbiotic traits.</title>
        <authorList>
            <person name="Miyauchi S."/>
            <person name="Kiss E."/>
            <person name="Kuo A."/>
            <person name="Drula E."/>
            <person name="Kohler A."/>
            <person name="Sanchez-Garcia M."/>
            <person name="Morin E."/>
            <person name="Andreopoulos B."/>
            <person name="Barry K.W."/>
            <person name="Bonito G."/>
            <person name="Buee M."/>
            <person name="Carver A."/>
            <person name="Chen C."/>
            <person name="Cichocki N."/>
            <person name="Clum A."/>
            <person name="Culley D."/>
            <person name="Crous P.W."/>
            <person name="Fauchery L."/>
            <person name="Girlanda M."/>
            <person name="Hayes R.D."/>
            <person name="Keri Z."/>
            <person name="LaButti K."/>
            <person name="Lipzen A."/>
            <person name="Lombard V."/>
            <person name="Magnuson J."/>
            <person name="Maillard F."/>
            <person name="Murat C."/>
            <person name="Nolan M."/>
            <person name="Ohm R.A."/>
            <person name="Pangilinan J."/>
            <person name="Pereira M.F."/>
            <person name="Perotto S."/>
            <person name="Peter M."/>
            <person name="Pfister S."/>
            <person name="Riley R."/>
            <person name="Sitrit Y."/>
            <person name="Stielow J.B."/>
            <person name="Szollosi G."/>
            <person name="Zifcakova L."/>
            <person name="Stursova M."/>
            <person name="Spatafora J.W."/>
            <person name="Tedersoo L."/>
            <person name="Vaario L.M."/>
            <person name="Yamada A."/>
            <person name="Yan M."/>
            <person name="Wang P."/>
            <person name="Xu J."/>
            <person name="Bruns T."/>
            <person name="Baldrian P."/>
            <person name="Vilgalys R."/>
            <person name="Dunand C."/>
            <person name="Henrissat B."/>
            <person name="Grigoriev I.V."/>
            <person name="Hibbett D."/>
            <person name="Nagy L.G."/>
            <person name="Martin F.M."/>
        </authorList>
    </citation>
    <scope>NUCLEOTIDE SEQUENCE</scope>
    <source>
        <strain evidence="2">UP504</strain>
    </source>
</reference>
<keyword evidence="3" id="KW-1185">Reference proteome</keyword>
<evidence type="ECO:0000256" key="1">
    <source>
        <dbReference type="SAM" id="MobiDB-lite"/>
    </source>
</evidence>
<feature type="compositionally biased region" description="Basic and acidic residues" evidence="1">
    <location>
        <begin position="1"/>
        <end position="10"/>
    </location>
</feature>
<accession>A0A9P6DW53</accession>